<accession>Q21XX6</accession>
<dbReference type="InterPro" id="IPR036390">
    <property type="entry name" value="WH_DNA-bd_sf"/>
</dbReference>
<feature type="domain" description="HTH crp-type" evidence="5">
    <location>
        <begin position="151"/>
        <end position="217"/>
    </location>
</feature>
<dbReference type="InterPro" id="IPR012318">
    <property type="entry name" value="HTH_CRP"/>
</dbReference>
<keyword evidence="1" id="KW-0805">Transcription regulation</keyword>
<gene>
    <name evidence="6" type="ordered locus">Rfer_1647</name>
</gene>
<evidence type="ECO:0000256" key="1">
    <source>
        <dbReference type="ARBA" id="ARBA00023015"/>
    </source>
</evidence>
<dbReference type="PROSITE" id="PS51063">
    <property type="entry name" value="HTH_CRP_2"/>
    <property type="match status" value="1"/>
</dbReference>
<protein>
    <submittedName>
        <fullName evidence="6">Putative transcriptional regulator, Crp/Fnr family</fullName>
    </submittedName>
</protein>
<dbReference type="InterPro" id="IPR000595">
    <property type="entry name" value="cNMP-bd_dom"/>
</dbReference>
<feature type="domain" description="Cyclic nucleotide-binding" evidence="4">
    <location>
        <begin position="12"/>
        <end position="97"/>
    </location>
</feature>
<name>Q21XX6_ALBFT</name>
<dbReference type="OrthoDB" id="8969464at2"/>
<dbReference type="InterPro" id="IPR018490">
    <property type="entry name" value="cNMP-bd_dom_sf"/>
</dbReference>
<keyword evidence="3" id="KW-0804">Transcription</keyword>
<dbReference type="PROSITE" id="PS50042">
    <property type="entry name" value="CNMP_BINDING_3"/>
    <property type="match status" value="1"/>
</dbReference>
<dbReference type="Gene3D" id="2.60.120.10">
    <property type="entry name" value="Jelly Rolls"/>
    <property type="match status" value="1"/>
</dbReference>
<dbReference type="PANTHER" id="PTHR24567:SF74">
    <property type="entry name" value="HTH-TYPE TRANSCRIPTIONAL REGULATOR ARCR"/>
    <property type="match status" value="1"/>
</dbReference>
<evidence type="ECO:0000313" key="7">
    <source>
        <dbReference type="Proteomes" id="UP000008332"/>
    </source>
</evidence>
<dbReference type="Pfam" id="PF13545">
    <property type="entry name" value="HTH_Crp_2"/>
    <property type="match status" value="1"/>
</dbReference>
<dbReference type="AlphaFoldDB" id="Q21XX6"/>
<dbReference type="SUPFAM" id="SSF51206">
    <property type="entry name" value="cAMP-binding domain-like"/>
    <property type="match status" value="1"/>
</dbReference>
<reference evidence="7" key="1">
    <citation type="submission" date="2006-02" db="EMBL/GenBank/DDBJ databases">
        <title>Complete sequence of chromosome of Rhodoferax ferrireducens DSM 15236.</title>
        <authorList>
            <person name="Copeland A."/>
            <person name="Lucas S."/>
            <person name="Lapidus A."/>
            <person name="Barry K."/>
            <person name="Detter J.C."/>
            <person name="Glavina del Rio T."/>
            <person name="Hammon N."/>
            <person name="Israni S."/>
            <person name="Pitluck S."/>
            <person name="Brettin T."/>
            <person name="Bruce D."/>
            <person name="Han C."/>
            <person name="Tapia R."/>
            <person name="Gilna P."/>
            <person name="Kiss H."/>
            <person name="Schmutz J."/>
            <person name="Larimer F."/>
            <person name="Land M."/>
            <person name="Kyrpides N."/>
            <person name="Ivanova N."/>
            <person name="Richardson P."/>
        </authorList>
    </citation>
    <scope>NUCLEOTIDE SEQUENCE [LARGE SCALE GENOMIC DNA]</scope>
    <source>
        <strain evidence="7">ATCC BAA-621 / DSM 15236 / T118</strain>
    </source>
</reference>
<dbReference type="GO" id="GO:0003677">
    <property type="term" value="F:DNA binding"/>
    <property type="evidence" value="ECO:0007669"/>
    <property type="project" value="UniProtKB-KW"/>
</dbReference>
<dbReference type="SUPFAM" id="SSF46785">
    <property type="entry name" value="Winged helix' DNA-binding domain"/>
    <property type="match status" value="1"/>
</dbReference>
<dbReference type="Proteomes" id="UP000008332">
    <property type="component" value="Chromosome"/>
</dbReference>
<dbReference type="STRING" id="338969.Rfer_1647"/>
<sequence length="263" mass="29096">MDAAINRNQNHLLAALPAVEFGRIAPELELVAMLQGEVLYESGQALQYVYFPTSAIVSLNCVTESGATSDIAWVGCEGVIGTALVMGCHATPTAAVVCVGGYGYRLKEQMLMQELRRTGGRRAGVMQHLLLRYTQALMTQLSQTAVCNRHHSVEQQLCRWLLSTLDRLPSNELTMTHEHIACMLGVRREGITEAAGHLQQAGLIRYYRGHITVLDRAGLETHVCECYAVVKKEHQRLLHDVGERAELFPSQSPQIFHLASDFA</sequence>
<evidence type="ECO:0000256" key="3">
    <source>
        <dbReference type="ARBA" id="ARBA00023163"/>
    </source>
</evidence>
<dbReference type="GO" id="GO:0005829">
    <property type="term" value="C:cytosol"/>
    <property type="evidence" value="ECO:0007669"/>
    <property type="project" value="TreeGrafter"/>
</dbReference>
<dbReference type="eggNOG" id="COG0664">
    <property type="taxonomic scope" value="Bacteria"/>
</dbReference>
<dbReference type="PANTHER" id="PTHR24567">
    <property type="entry name" value="CRP FAMILY TRANSCRIPTIONAL REGULATORY PROTEIN"/>
    <property type="match status" value="1"/>
</dbReference>
<evidence type="ECO:0000313" key="6">
    <source>
        <dbReference type="EMBL" id="ABD69377.1"/>
    </source>
</evidence>
<dbReference type="InterPro" id="IPR050397">
    <property type="entry name" value="Env_Response_Regulators"/>
</dbReference>
<proteinExistence type="predicted"/>
<evidence type="ECO:0000259" key="4">
    <source>
        <dbReference type="PROSITE" id="PS50042"/>
    </source>
</evidence>
<evidence type="ECO:0000259" key="5">
    <source>
        <dbReference type="PROSITE" id="PS51063"/>
    </source>
</evidence>
<dbReference type="GO" id="GO:0003700">
    <property type="term" value="F:DNA-binding transcription factor activity"/>
    <property type="evidence" value="ECO:0007669"/>
    <property type="project" value="TreeGrafter"/>
</dbReference>
<dbReference type="KEGG" id="rfr:Rfer_1647"/>
<dbReference type="EMBL" id="CP000267">
    <property type="protein sequence ID" value="ABD69377.1"/>
    <property type="molecule type" value="Genomic_DNA"/>
</dbReference>
<keyword evidence="7" id="KW-1185">Reference proteome</keyword>
<dbReference type="RefSeq" id="WP_011463945.1">
    <property type="nucleotide sequence ID" value="NC_007908.1"/>
</dbReference>
<evidence type="ECO:0000256" key="2">
    <source>
        <dbReference type="ARBA" id="ARBA00023125"/>
    </source>
</evidence>
<keyword evidence="2" id="KW-0238">DNA-binding</keyword>
<dbReference type="HOGENOM" id="CLU_077340_0_0_4"/>
<organism evidence="6 7">
    <name type="scientific">Albidiferax ferrireducens (strain ATCC BAA-621 / DSM 15236 / T118)</name>
    <name type="common">Rhodoferax ferrireducens</name>
    <dbReference type="NCBI Taxonomy" id="338969"/>
    <lineage>
        <taxon>Bacteria</taxon>
        <taxon>Pseudomonadati</taxon>
        <taxon>Pseudomonadota</taxon>
        <taxon>Betaproteobacteria</taxon>
        <taxon>Burkholderiales</taxon>
        <taxon>Comamonadaceae</taxon>
        <taxon>Rhodoferax</taxon>
    </lineage>
</organism>
<dbReference type="InterPro" id="IPR014710">
    <property type="entry name" value="RmlC-like_jellyroll"/>
</dbReference>